<dbReference type="EMBL" id="JAIMJA010000010">
    <property type="protein sequence ID" value="MCE2595394.1"/>
    <property type="molecule type" value="Genomic_DNA"/>
</dbReference>
<proteinExistence type="predicted"/>
<protein>
    <submittedName>
        <fullName evidence="1">TIGR02444 family protein</fullName>
    </submittedName>
</protein>
<evidence type="ECO:0000313" key="2">
    <source>
        <dbReference type="Proteomes" id="UP001201273"/>
    </source>
</evidence>
<accession>A0ABS8W8R0</accession>
<keyword evidence="2" id="KW-1185">Reference proteome</keyword>
<reference evidence="1 2" key="1">
    <citation type="journal article" date="2022" name="Environ. Microbiol. Rep.">
        <title>Eco-phylogenetic analyses reveal divergent evolution of vitamin B12 metabolism in the marine bacterial family 'Psychromonadaceae'.</title>
        <authorList>
            <person name="Jin X."/>
            <person name="Yang Y."/>
            <person name="Cao H."/>
            <person name="Gao B."/>
            <person name="Zhao Z."/>
        </authorList>
    </citation>
    <scope>NUCLEOTIDE SEQUENCE [LARGE SCALE GENOMIC DNA]</scope>
    <source>
        <strain evidence="1 2">MKS20</strain>
    </source>
</reference>
<evidence type="ECO:0000313" key="1">
    <source>
        <dbReference type="EMBL" id="MCE2595394.1"/>
    </source>
</evidence>
<dbReference type="Pfam" id="PF09523">
    <property type="entry name" value="DUF2390"/>
    <property type="match status" value="1"/>
</dbReference>
<dbReference type="InterPro" id="IPR012659">
    <property type="entry name" value="CHP02444"/>
</dbReference>
<organism evidence="1 2">
    <name type="scientific">Motilimonas cestriensis</name>
    <dbReference type="NCBI Taxonomy" id="2742685"/>
    <lineage>
        <taxon>Bacteria</taxon>
        <taxon>Pseudomonadati</taxon>
        <taxon>Pseudomonadota</taxon>
        <taxon>Gammaproteobacteria</taxon>
        <taxon>Alteromonadales</taxon>
        <taxon>Alteromonadales genera incertae sedis</taxon>
        <taxon>Motilimonas</taxon>
    </lineage>
</organism>
<dbReference type="NCBIfam" id="TIGR02444">
    <property type="entry name" value="TIGR02444 family protein"/>
    <property type="match status" value="1"/>
</dbReference>
<dbReference type="Proteomes" id="UP001201273">
    <property type="component" value="Unassembled WGS sequence"/>
</dbReference>
<name>A0ABS8W8R0_9GAMM</name>
<dbReference type="RefSeq" id="WP_233052878.1">
    <property type="nucleotide sequence ID" value="NZ_JAIMJA010000010.1"/>
</dbReference>
<comment type="caution">
    <text evidence="1">The sequence shown here is derived from an EMBL/GenBank/DDBJ whole genome shotgun (WGS) entry which is preliminary data.</text>
</comment>
<gene>
    <name evidence="1" type="ORF">K6Y31_11260</name>
</gene>
<sequence>MNDLWRQCEALYNANTQPTLLQLQNEFALNVNLLLLALFLDKKGLQLSAERWQRLSEQAERYERCILRPYRLARQQLKTQRTPQNYQQILAIELILERALQQQLWQAHLAEQRLAAQTTSHRSMPKNGQRYLAIRTINNKKTTNLFNKLAKLTAVTT</sequence>